<dbReference type="CDD" id="cd02980">
    <property type="entry name" value="TRX_Fd_family"/>
    <property type="match status" value="1"/>
</dbReference>
<evidence type="ECO:0000313" key="2">
    <source>
        <dbReference type="Proteomes" id="UP000199197"/>
    </source>
</evidence>
<dbReference type="InterPro" id="IPR036249">
    <property type="entry name" value="Thioredoxin-like_sf"/>
</dbReference>
<keyword evidence="2" id="KW-1185">Reference proteome</keyword>
<dbReference type="OrthoDB" id="9800692at2"/>
<accession>A0A0N7MVV7</accession>
<organism evidence="1 2">
    <name type="scientific">Candidatus Chryseopegocella kryptomonas</name>
    <dbReference type="NCBI Taxonomy" id="1633643"/>
    <lineage>
        <taxon>Bacteria</taxon>
        <taxon>Pseudomonadati</taxon>
        <taxon>Candidatus Kryptoniota</taxon>
        <taxon>Candidatus Chryseopegocella</taxon>
    </lineage>
</organism>
<reference evidence="2" key="1">
    <citation type="submission" date="2015-11" db="EMBL/GenBank/DDBJ databases">
        <authorList>
            <person name="Varghese N."/>
        </authorList>
    </citation>
    <scope>NUCLEOTIDE SEQUENCE [LARGE SCALE GENOMIC DNA]</scope>
    <source>
        <strain evidence="2">JGI-23</strain>
    </source>
</reference>
<dbReference type="AlphaFoldDB" id="A0A0N7MVV7"/>
<name>A0A0N7MVV7_9BACT</name>
<proteinExistence type="predicted"/>
<dbReference type="Proteomes" id="UP000199197">
    <property type="component" value="Unassembled WGS sequence"/>
</dbReference>
<evidence type="ECO:0000313" key="1">
    <source>
        <dbReference type="EMBL" id="CUS96915.1"/>
    </source>
</evidence>
<dbReference type="EMBL" id="CZVW01000002">
    <property type="protein sequence ID" value="CUS96915.1"/>
    <property type="molecule type" value="Genomic_DNA"/>
</dbReference>
<protein>
    <submittedName>
        <fullName evidence="1">(2Fe-2S) ferredoxin</fullName>
    </submittedName>
</protein>
<sequence>MRYKKHIFVCTNVRPPEHPKGSCGGKGSENFRDKFKKKIAELGLNKFVRVNSAGCLDACEYGISVVIYPEGIWYGGVSESDIDKIINEHLLNGKVVEELLIKDEKFKPELMLNSKIEPLQNERKQFQE</sequence>
<dbReference type="Gene3D" id="3.40.30.10">
    <property type="entry name" value="Glutaredoxin"/>
    <property type="match status" value="1"/>
</dbReference>
<dbReference type="RefSeq" id="WP_092347102.1">
    <property type="nucleotide sequence ID" value="NZ_CZVW01000002.1"/>
</dbReference>
<dbReference type="SUPFAM" id="SSF52833">
    <property type="entry name" value="Thioredoxin-like"/>
    <property type="match status" value="1"/>
</dbReference>
<gene>
    <name evidence="1" type="ORF">JGI23_00205</name>
</gene>